<feature type="transmembrane region" description="Helical" evidence="1">
    <location>
        <begin position="6"/>
        <end position="30"/>
    </location>
</feature>
<gene>
    <name evidence="2" type="primary">ATP8</name>
</gene>
<geneLocation type="mitochondrion" evidence="2"/>
<organism evidence="2">
    <name type="scientific">Amblyomma geoemydae</name>
    <dbReference type="NCBI Taxonomy" id="1325863"/>
    <lineage>
        <taxon>Eukaryota</taxon>
        <taxon>Metazoa</taxon>
        <taxon>Ecdysozoa</taxon>
        <taxon>Arthropoda</taxon>
        <taxon>Chelicerata</taxon>
        <taxon>Arachnida</taxon>
        <taxon>Acari</taxon>
        <taxon>Parasitiformes</taxon>
        <taxon>Ixodida</taxon>
        <taxon>Ixodoidea</taxon>
        <taxon>Ixodidae</taxon>
        <taxon>Amblyomminae</taxon>
        <taxon>Amblyomma</taxon>
    </lineage>
</organism>
<dbReference type="AlphaFoldDB" id="A0A5P8FTJ9"/>
<protein>
    <submittedName>
        <fullName evidence="2">ATP synthase F0 subunit 8</fullName>
    </submittedName>
</protein>
<dbReference type="EMBL" id="MK814531">
    <property type="protein sequence ID" value="QFQ33834.1"/>
    <property type="molecule type" value="Genomic_DNA"/>
</dbReference>
<name>A0A5P8FTJ9_9ACAR</name>
<evidence type="ECO:0000313" key="2">
    <source>
        <dbReference type="EMBL" id="QFQ33834.1"/>
    </source>
</evidence>
<evidence type="ECO:0000256" key="1">
    <source>
        <dbReference type="SAM" id="Phobius"/>
    </source>
</evidence>
<proteinExistence type="predicted"/>
<reference evidence="2" key="1">
    <citation type="journal article" date="2019" name="Mitochondrial DNA Part B Resour">
        <title>The complete mitochondrial genome of Amblyomma geoemydae (Ixodida: Ixodidae).</title>
        <authorList>
            <person name="Chang Q.-C."/>
            <person name="Hu Y."/>
            <person name="Que T.-C."/>
            <person name="Liu Y.-X."/>
            <person name="Zhu J.-G."/>
            <person name="Diao P.-W."/>
        </authorList>
    </citation>
    <scope>NUCLEOTIDE SEQUENCE</scope>
</reference>
<keyword evidence="1" id="KW-0472">Membrane</keyword>
<sequence length="52" mass="6608">MPQLFPMNWLILTIIFLIFMVVMTIHIYFFKVEFKFLIKKFKKNNKIFMFKW</sequence>
<accession>A0A5P8FTJ9</accession>
<keyword evidence="1" id="KW-1133">Transmembrane helix</keyword>
<keyword evidence="1" id="KW-0812">Transmembrane</keyword>
<keyword evidence="2" id="KW-0496">Mitochondrion</keyword>